<dbReference type="RefSeq" id="WP_111316829.1">
    <property type="nucleotide sequence ID" value="NZ_QKZT01000002.1"/>
</dbReference>
<gene>
    <name evidence="1" type="ORF">LV85_00752</name>
</gene>
<evidence type="ECO:0000313" key="1">
    <source>
        <dbReference type="EMBL" id="PZX56819.1"/>
    </source>
</evidence>
<dbReference type="AlphaFoldDB" id="A0A2W7RQQ6"/>
<keyword evidence="2" id="KW-1185">Reference proteome</keyword>
<evidence type="ECO:0000313" key="2">
    <source>
        <dbReference type="Proteomes" id="UP000248882"/>
    </source>
</evidence>
<comment type="caution">
    <text evidence="1">The sequence shown here is derived from an EMBL/GenBank/DDBJ whole genome shotgun (WGS) entry which is preliminary data.</text>
</comment>
<protein>
    <recommendedName>
        <fullName evidence="3">DUF4145 domain-containing protein</fullName>
    </recommendedName>
</protein>
<reference evidence="1 2" key="1">
    <citation type="submission" date="2018-06" db="EMBL/GenBank/DDBJ databases">
        <title>Genomic Encyclopedia of Archaeal and Bacterial Type Strains, Phase II (KMG-II): from individual species to whole genera.</title>
        <authorList>
            <person name="Goeker M."/>
        </authorList>
    </citation>
    <scope>NUCLEOTIDE SEQUENCE [LARGE SCALE GENOMIC DNA]</scope>
    <source>
        <strain evidence="1 2">DSM 19830</strain>
    </source>
</reference>
<name>A0A2W7RQQ6_9BACT</name>
<dbReference type="OrthoDB" id="1435962at2"/>
<organism evidence="1 2">
    <name type="scientific">Algoriphagus chordae</name>
    <dbReference type="NCBI Taxonomy" id="237019"/>
    <lineage>
        <taxon>Bacteria</taxon>
        <taxon>Pseudomonadati</taxon>
        <taxon>Bacteroidota</taxon>
        <taxon>Cytophagia</taxon>
        <taxon>Cytophagales</taxon>
        <taxon>Cyclobacteriaceae</taxon>
        <taxon>Algoriphagus</taxon>
    </lineage>
</organism>
<dbReference type="EMBL" id="QKZT01000002">
    <property type="protein sequence ID" value="PZX56819.1"/>
    <property type="molecule type" value="Genomic_DNA"/>
</dbReference>
<evidence type="ECO:0008006" key="3">
    <source>
        <dbReference type="Google" id="ProtNLM"/>
    </source>
</evidence>
<dbReference type="Proteomes" id="UP000248882">
    <property type="component" value="Unassembled WGS sequence"/>
</dbReference>
<proteinExistence type="predicted"/>
<accession>A0A2W7RQQ6</accession>
<sequence length="220" mass="25386">MENSNQKLLEKINFLLVKGQNITQNYLGERYERYAPRILFSEFKTGSLSFISNVFGTDSDYYRQFKAATKGSFYYDIESAIGILNAIKTEIESGWLISFKKLVEADVFCDFLEMAEYLLEEKYKDPAAVMIGSVLEEHLRSLCLENSIPIFDESKEKQIPKKASRLNDDLAKNGVYNKLIQKSVTSWLDLRNNAAHGKYEEYNIDQVKLMYQGVSQFLSK</sequence>